<keyword evidence="2" id="KW-1185">Reference proteome</keyword>
<dbReference type="EMBL" id="AQQW01000003">
    <property type="protein sequence ID" value="ETW13820.1"/>
    <property type="molecule type" value="Genomic_DNA"/>
</dbReference>
<dbReference type="RefSeq" id="WP_043843266.1">
    <property type="nucleotide sequence ID" value="NZ_AQQW01000003.1"/>
</dbReference>
<dbReference type="eggNOG" id="ENOG5032Y82">
    <property type="taxonomic scope" value="Bacteria"/>
</dbReference>
<evidence type="ECO:0008006" key="3">
    <source>
        <dbReference type="Google" id="ProtNLM"/>
    </source>
</evidence>
<dbReference type="PROSITE" id="PS51257">
    <property type="entry name" value="PROKAR_LIPOPROTEIN"/>
    <property type="match status" value="1"/>
</dbReference>
<proteinExistence type="predicted"/>
<dbReference type="AlphaFoldDB" id="W4HP89"/>
<protein>
    <recommendedName>
        <fullName evidence="3">Arginine transporter</fullName>
    </recommendedName>
</protein>
<accession>W4HP89</accession>
<dbReference type="Proteomes" id="UP000019063">
    <property type="component" value="Unassembled WGS sequence"/>
</dbReference>
<evidence type="ECO:0000313" key="1">
    <source>
        <dbReference type="EMBL" id="ETW13820.1"/>
    </source>
</evidence>
<organism evidence="1 2">
    <name type="scientific">Roseivivax marinus</name>
    <dbReference type="NCBI Taxonomy" id="1379903"/>
    <lineage>
        <taxon>Bacteria</taxon>
        <taxon>Pseudomonadati</taxon>
        <taxon>Pseudomonadota</taxon>
        <taxon>Alphaproteobacteria</taxon>
        <taxon>Rhodobacterales</taxon>
        <taxon>Roseobacteraceae</taxon>
        <taxon>Roseivivax</taxon>
    </lineage>
</organism>
<evidence type="ECO:0000313" key="2">
    <source>
        <dbReference type="Proteomes" id="UP000019063"/>
    </source>
</evidence>
<gene>
    <name evidence="1" type="ORF">ATO8_07316</name>
</gene>
<name>W4HP89_9RHOB</name>
<comment type="caution">
    <text evidence="1">The sequence shown here is derived from an EMBL/GenBank/DDBJ whole genome shotgun (WGS) entry which is preliminary data.</text>
</comment>
<dbReference type="STRING" id="1379903.ATO8_07316"/>
<dbReference type="OrthoDB" id="7659053at2"/>
<reference evidence="1 2" key="1">
    <citation type="journal article" date="2014" name="Antonie Van Leeuwenhoek">
        <title>Roseivivax atlanticus sp. nov., isolated from surface seawater of the Atlantic Ocean.</title>
        <authorList>
            <person name="Li G."/>
            <person name="Lai Q."/>
            <person name="Liu X."/>
            <person name="Sun F."/>
            <person name="Shao Z."/>
        </authorList>
    </citation>
    <scope>NUCLEOTIDE SEQUENCE [LARGE SCALE GENOMIC DNA]</scope>
    <source>
        <strain evidence="1 2">22II-s10s</strain>
    </source>
</reference>
<sequence>MKSIIMVVVCGLTLAACGQRESVSRGATFAGPSFASGPMKTACLRSDRKARNDRLCGCIQATADRSLSGAEQRLAIKFFKDPHHAQEIRQSDRPKHEEMWRNYKAFVSRAERSCRGL</sequence>